<dbReference type="GO" id="GO:0008526">
    <property type="term" value="F:phosphatidylinositol transfer activity"/>
    <property type="evidence" value="ECO:0007669"/>
    <property type="project" value="TreeGrafter"/>
</dbReference>
<gene>
    <name evidence="3" type="ORF">PHATRDRAFT_49388</name>
</gene>
<dbReference type="OrthoDB" id="1434354at2759"/>
<feature type="transmembrane region" description="Helical" evidence="1">
    <location>
        <begin position="30"/>
        <end position="50"/>
    </location>
</feature>
<dbReference type="PaxDb" id="2850-Phatr49388"/>
<evidence type="ECO:0000259" key="2">
    <source>
        <dbReference type="PROSITE" id="PS50191"/>
    </source>
</evidence>
<dbReference type="InterPro" id="IPR052578">
    <property type="entry name" value="PI_Transfer_CRAL-TRIO"/>
</dbReference>
<name>B7GAF4_PHATC</name>
<reference evidence="4" key="2">
    <citation type="submission" date="2008-08" db="EMBL/GenBank/DDBJ databases">
        <authorList>
            <consortium name="Diatom Consortium"/>
            <person name="Grigoriev I."/>
            <person name="Grimwood J."/>
            <person name="Kuo A."/>
            <person name="Otillar R.P."/>
            <person name="Salamov A."/>
            <person name="Detter J.C."/>
            <person name="Lindquist E."/>
            <person name="Shapiro H."/>
            <person name="Lucas S."/>
            <person name="Glavina del Rio T."/>
            <person name="Pitluck S."/>
            <person name="Rokhsar D."/>
            <person name="Bowler C."/>
        </authorList>
    </citation>
    <scope>GENOME REANNOTATION</scope>
    <source>
        <strain evidence="4">CCAP 1055/1</strain>
    </source>
</reference>
<keyword evidence="1" id="KW-0812">Transmembrane</keyword>
<dbReference type="InterPro" id="IPR001251">
    <property type="entry name" value="CRAL-TRIO_dom"/>
</dbReference>
<dbReference type="eggNOG" id="KOG1470">
    <property type="taxonomic scope" value="Eukaryota"/>
</dbReference>
<keyword evidence="4" id="KW-1185">Reference proteome</keyword>
<dbReference type="GeneID" id="7195778"/>
<accession>B7GAF4</accession>
<evidence type="ECO:0000256" key="1">
    <source>
        <dbReference type="SAM" id="Phobius"/>
    </source>
</evidence>
<evidence type="ECO:0000313" key="3">
    <source>
        <dbReference type="EMBL" id="EEC44366.1"/>
    </source>
</evidence>
<dbReference type="PROSITE" id="PS50191">
    <property type="entry name" value="CRAL_TRIO"/>
    <property type="match status" value="1"/>
</dbReference>
<dbReference type="RefSeq" id="XP_002184188.1">
    <property type="nucleotide sequence ID" value="XM_002184152.1"/>
</dbReference>
<protein>
    <recommendedName>
        <fullName evidence="2">CRAL-TRIO domain-containing protein</fullName>
    </recommendedName>
</protein>
<proteinExistence type="predicted"/>
<dbReference type="InterPro" id="IPR036865">
    <property type="entry name" value="CRAL-TRIO_dom_sf"/>
</dbReference>
<dbReference type="InParanoid" id="B7GAF4"/>
<sequence length="426" mass="47633">MRFLPMSNVKIVACAVANKHSLLPTNAVRILLTILSLLSLVVHLGILGSVEPLLCSSVLLFVAASTHTVDAAPHVFATSATHIGRRSGSPPKAPPWRQKTTVTTQIASEVPVMVLENDRGEAACQCGEVDQQINALLDQLSPDELESAARASYAYDVAFPVTTITPLTLLDCPVRARHRRLYASCLAHQAARQISLFSASGQRKALQILQNTIQFRRTYNVDHLRHLFRPSTQCSSTQLSCTCQQTLDQHLQSRDLYVCGYDRQGRATYIFKPTEETCVYDGVWTVKKHIYTLERALACSRHPGEINAVVHFSQLSPGCLPPMHLAREFLRIFRNHYATTVHKVFVVDAPPILAHVLWHGMLKPFLPRDLRKKIVLVRSSADASALADFYDAAEAASWMMPHGTKNRDLNIEEYLYQTEFHQAFNE</sequence>
<dbReference type="CDD" id="cd00170">
    <property type="entry name" value="SEC14"/>
    <property type="match status" value="1"/>
</dbReference>
<dbReference type="PANTHER" id="PTHR45824">
    <property type="entry name" value="GH16843P"/>
    <property type="match status" value="1"/>
</dbReference>
<dbReference type="Proteomes" id="UP000000759">
    <property type="component" value="Chromosome 22"/>
</dbReference>
<dbReference type="KEGG" id="pti:PHATRDRAFT_49388"/>
<dbReference type="EMBL" id="CM000624">
    <property type="protein sequence ID" value="EEC44366.1"/>
    <property type="molecule type" value="Genomic_DNA"/>
</dbReference>
<dbReference type="PANTHER" id="PTHR45824:SF29">
    <property type="entry name" value="GH16843P"/>
    <property type="match status" value="1"/>
</dbReference>
<reference evidence="3 4" key="1">
    <citation type="journal article" date="2008" name="Nature">
        <title>The Phaeodactylum genome reveals the evolutionary history of diatom genomes.</title>
        <authorList>
            <person name="Bowler C."/>
            <person name="Allen A.E."/>
            <person name="Badger J.H."/>
            <person name="Grimwood J."/>
            <person name="Jabbari K."/>
            <person name="Kuo A."/>
            <person name="Maheswari U."/>
            <person name="Martens C."/>
            <person name="Maumus F."/>
            <person name="Otillar R.P."/>
            <person name="Rayko E."/>
            <person name="Salamov A."/>
            <person name="Vandepoele K."/>
            <person name="Beszteri B."/>
            <person name="Gruber A."/>
            <person name="Heijde M."/>
            <person name="Katinka M."/>
            <person name="Mock T."/>
            <person name="Valentin K."/>
            <person name="Verret F."/>
            <person name="Berges J.A."/>
            <person name="Brownlee C."/>
            <person name="Cadoret J.P."/>
            <person name="Chiovitti A."/>
            <person name="Choi C.J."/>
            <person name="Coesel S."/>
            <person name="De Martino A."/>
            <person name="Detter J.C."/>
            <person name="Durkin C."/>
            <person name="Falciatore A."/>
            <person name="Fournet J."/>
            <person name="Haruta M."/>
            <person name="Huysman M.J."/>
            <person name="Jenkins B.D."/>
            <person name="Jiroutova K."/>
            <person name="Jorgensen R.E."/>
            <person name="Joubert Y."/>
            <person name="Kaplan A."/>
            <person name="Kroger N."/>
            <person name="Kroth P.G."/>
            <person name="La Roche J."/>
            <person name="Lindquist E."/>
            <person name="Lommer M."/>
            <person name="Martin-Jezequel V."/>
            <person name="Lopez P.J."/>
            <person name="Lucas S."/>
            <person name="Mangogna M."/>
            <person name="McGinnis K."/>
            <person name="Medlin L.K."/>
            <person name="Montsant A."/>
            <person name="Oudot-Le Secq M.P."/>
            <person name="Napoli C."/>
            <person name="Obornik M."/>
            <person name="Parker M.S."/>
            <person name="Petit J.L."/>
            <person name="Porcel B.M."/>
            <person name="Poulsen N."/>
            <person name="Robison M."/>
            <person name="Rychlewski L."/>
            <person name="Rynearson T.A."/>
            <person name="Schmutz J."/>
            <person name="Shapiro H."/>
            <person name="Siaut M."/>
            <person name="Stanley M."/>
            <person name="Sussman M.R."/>
            <person name="Taylor A.R."/>
            <person name="Vardi A."/>
            <person name="von Dassow P."/>
            <person name="Vyverman W."/>
            <person name="Willis A."/>
            <person name="Wyrwicz L.S."/>
            <person name="Rokhsar D.S."/>
            <person name="Weissenbach J."/>
            <person name="Armbrust E.V."/>
            <person name="Green B.R."/>
            <person name="Van de Peer Y."/>
            <person name="Grigoriev I.V."/>
        </authorList>
    </citation>
    <scope>NUCLEOTIDE SEQUENCE [LARGE SCALE GENOMIC DNA]</scope>
    <source>
        <strain evidence="3 4">CCAP 1055/1</strain>
    </source>
</reference>
<dbReference type="Gene3D" id="3.40.525.10">
    <property type="entry name" value="CRAL-TRIO lipid binding domain"/>
    <property type="match status" value="1"/>
</dbReference>
<keyword evidence="1" id="KW-1133">Transmembrane helix</keyword>
<dbReference type="AlphaFoldDB" id="B7GAF4"/>
<dbReference type="SUPFAM" id="SSF52087">
    <property type="entry name" value="CRAL/TRIO domain"/>
    <property type="match status" value="1"/>
</dbReference>
<evidence type="ECO:0000313" key="4">
    <source>
        <dbReference type="Proteomes" id="UP000000759"/>
    </source>
</evidence>
<keyword evidence="1" id="KW-0472">Membrane</keyword>
<organism evidence="3 4">
    <name type="scientific">Phaeodactylum tricornutum (strain CCAP 1055/1)</name>
    <dbReference type="NCBI Taxonomy" id="556484"/>
    <lineage>
        <taxon>Eukaryota</taxon>
        <taxon>Sar</taxon>
        <taxon>Stramenopiles</taxon>
        <taxon>Ochrophyta</taxon>
        <taxon>Bacillariophyta</taxon>
        <taxon>Bacillariophyceae</taxon>
        <taxon>Bacillariophycidae</taxon>
        <taxon>Naviculales</taxon>
        <taxon>Phaeodactylaceae</taxon>
        <taxon>Phaeodactylum</taxon>
    </lineage>
</organism>
<feature type="domain" description="CRAL-TRIO" evidence="2">
    <location>
        <begin position="260"/>
        <end position="401"/>
    </location>
</feature>
<dbReference type="HOGENOM" id="CLU_652949_0_0_1"/>
<dbReference type="Pfam" id="PF00650">
    <property type="entry name" value="CRAL_TRIO"/>
    <property type="match status" value="1"/>
</dbReference>